<dbReference type="PANTHER" id="PTHR12629">
    <property type="entry name" value="DIPHOSPHOINOSITOL POLYPHOSPHATE PHOSPHOHYDROLASE"/>
    <property type="match status" value="1"/>
</dbReference>
<dbReference type="SUPFAM" id="SSF55811">
    <property type="entry name" value="Nudix"/>
    <property type="match status" value="1"/>
</dbReference>
<dbReference type="InterPro" id="IPR000086">
    <property type="entry name" value="NUDIX_hydrolase_dom"/>
</dbReference>
<accession>A0ABU1SXD4</accession>
<dbReference type="Gene3D" id="3.90.79.10">
    <property type="entry name" value="Nucleoside Triphosphate Pyrophosphohydrolase"/>
    <property type="match status" value="1"/>
</dbReference>
<protein>
    <submittedName>
        <fullName evidence="6">8-oxo-dGTP pyrophosphatase MutT (NUDIX family)</fullName>
    </submittedName>
</protein>
<name>A0ABU1SXD4_9HYPH</name>
<dbReference type="Pfam" id="PF00293">
    <property type="entry name" value="NUDIX"/>
    <property type="match status" value="1"/>
</dbReference>
<keyword evidence="7" id="KW-1185">Reference proteome</keyword>
<dbReference type="CDD" id="cd04666">
    <property type="entry name" value="NUDIX_DIPP2_like_Nudt4"/>
    <property type="match status" value="1"/>
</dbReference>
<organism evidence="6 7">
    <name type="scientific">Rhizobium miluonense</name>
    <dbReference type="NCBI Taxonomy" id="411945"/>
    <lineage>
        <taxon>Bacteria</taxon>
        <taxon>Pseudomonadati</taxon>
        <taxon>Pseudomonadota</taxon>
        <taxon>Alphaproteobacteria</taxon>
        <taxon>Hyphomicrobiales</taxon>
        <taxon>Rhizobiaceae</taxon>
        <taxon>Rhizobium/Agrobacterium group</taxon>
        <taxon>Rhizobium</taxon>
    </lineage>
</organism>
<feature type="domain" description="Nudix hydrolase" evidence="5">
    <location>
        <begin position="22"/>
        <end position="155"/>
    </location>
</feature>
<proteinExistence type="predicted"/>
<gene>
    <name evidence="6" type="ORF">J2W52_005196</name>
</gene>
<evidence type="ECO:0000256" key="3">
    <source>
        <dbReference type="ARBA" id="ARBA00022801"/>
    </source>
</evidence>
<keyword evidence="3" id="KW-0378">Hydrolase</keyword>
<keyword evidence="4" id="KW-0460">Magnesium</keyword>
<keyword evidence="2" id="KW-0479">Metal-binding</keyword>
<comment type="caution">
    <text evidence="6">The sequence shown here is derived from an EMBL/GenBank/DDBJ whole genome shotgun (WGS) entry which is preliminary data.</text>
</comment>
<dbReference type="PROSITE" id="PS51462">
    <property type="entry name" value="NUDIX"/>
    <property type="match status" value="1"/>
</dbReference>
<comment type="cofactor">
    <cofactor evidence="1">
        <name>Mg(2+)</name>
        <dbReference type="ChEBI" id="CHEBI:18420"/>
    </cofactor>
</comment>
<sequence>MGKGETHLSKLAGHAEVLLRGEMFDQFGALCFRSDQQGALEILLVTTRETRRWTIPKGWPIKGLKPHEVAEREAWEEAGVKGKARKKAAGYYTYLKTLSDGSKTPAMVEVHLLSVDKVYEKFPEYKERFLEWMSPLEAARRVNEPELKGLLITLEAGGLA</sequence>
<dbReference type="InterPro" id="IPR015797">
    <property type="entry name" value="NUDIX_hydrolase-like_dom_sf"/>
</dbReference>
<evidence type="ECO:0000259" key="5">
    <source>
        <dbReference type="PROSITE" id="PS51462"/>
    </source>
</evidence>
<dbReference type="Proteomes" id="UP001250791">
    <property type="component" value="Unassembled WGS sequence"/>
</dbReference>
<evidence type="ECO:0000313" key="7">
    <source>
        <dbReference type="Proteomes" id="UP001250791"/>
    </source>
</evidence>
<dbReference type="RefSeq" id="WP_183774956.1">
    <property type="nucleotide sequence ID" value="NZ_JAVDUP010000008.1"/>
</dbReference>
<dbReference type="PANTHER" id="PTHR12629:SF0">
    <property type="entry name" value="DIPHOSPHOINOSITOL-POLYPHOSPHATE DIPHOSPHATASE"/>
    <property type="match status" value="1"/>
</dbReference>
<dbReference type="EMBL" id="JAVDUP010000008">
    <property type="protein sequence ID" value="MDR6903563.1"/>
    <property type="molecule type" value="Genomic_DNA"/>
</dbReference>
<evidence type="ECO:0000256" key="1">
    <source>
        <dbReference type="ARBA" id="ARBA00001946"/>
    </source>
</evidence>
<reference evidence="6 7" key="1">
    <citation type="submission" date="2023-07" db="EMBL/GenBank/DDBJ databases">
        <title>Sorghum-associated microbial communities from plants grown in Nebraska, USA.</title>
        <authorList>
            <person name="Schachtman D."/>
        </authorList>
    </citation>
    <scope>NUCLEOTIDE SEQUENCE [LARGE SCALE GENOMIC DNA]</scope>
    <source>
        <strain evidence="6 7">3199</strain>
    </source>
</reference>
<evidence type="ECO:0000256" key="2">
    <source>
        <dbReference type="ARBA" id="ARBA00022723"/>
    </source>
</evidence>
<evidence type="ECO:0000313" key="6">
    <source>
        <dbReference type="EMBL" id="MDR6903563.1"/>
    </source>
</evidence>
<evidence type="ECO:0000256" key="4">
    <source>
        <dbReference type="ARBA" id="ARBA00022842"/>
    </source>
</evidence>
<dbReference type="InterPro" id="IPR047198">
    <property type="entry name" value="DDP-like_NUDIX"/>
</dbReference>